<proteinExistence type="predicted"/>
<sequence length="1002" mass="112281">MVAQGERMEAIKRFVPALCTPDEKPLHFTTFNITMTSNNYHQNSHYYPLSPPTRYASPTLSEQGSVRSLGSPPPAYQQPYSPAGYNNNRSQLNTPTNRNSDTLSTFIPNAPILYNMGANLSDGQSQVSSQSSSPHNSYLNGHSQTHSPTPSHATVTTTSSNGRPLPQRKSSLRAREQFHDIDRVHRPRANQSTNGPPPPAPTHSQSTPPRRLHSLRNHNQPSIPLPGPRGPAPPMPRIPTPQHAGIHEILEANEHLFRNGSVPPGNGTDERSTTPRLRQSPEVQVHNPTLHPPPRNASRSNPVSAISAPQPSAEASTQSNPDNRVTEDRTFLNPISQQMSRDHIASAPQRQDSKGKQVEPNPSNIPELPQKSFRRPSVISGGGSPKSSMILDSNSFDPIIGGVQRKHNSYISTVPSMPPMEAIHQIDPQLMHVLISRAVSESKDFGVLLDPSEVDEFKAEYKSLETRVRSLTESHAKEIRILHSAQDLVRMLEQQHQSGGAKISRSTSFRTRASNREMEASHDKVREAEAQVRSLTTELWHAQSRMTEVQRRLLEHAAATLNVGMRRLDDGNKKLMQRVKVAENGGWSVPDNVEEQIRYEVDQLQLEHSTESSSSKLPIITPKSSPDAIYIRMKALDQVFQQMSSRKSEDSDDTEIRQLVDDMLRKKNIISHEDAQEQNHQRSLVEDLRELSDVLDRDDKSSHLKTDTMAHRLTMGSELRHVLDSSLLELSDHIGSSSSEAPSLTDYQSKDESSANTSMEPVLPKVDVISVNELQNITAKYEKLMEERETEFLAKLHEETSYRKKMETELEVHRGEVSKLSGVVTDLEGLVKSKQKDLDERDVRIETDKRQASQVAVDKEEAMVEMKKRMDTMKAEKDEAENKIKQLNEQLVTTNTYKNKQLPLPNKRANKTDTMSAFLTNYLDDSDEDEEDDVPALPSYLRSRSPTTAAGPGRPTPSPNTGHQHLPPAVRSRPSYDLHRDELTNTTKDAPNRQNIPYGMRF</sequence>
<feature type="region of interest" description="Disordered" evidence="2">
    <location>
        <begin position="257"/>
        <end position="390"/>
    </location>
</feature>
<feature type="compositionally biased region" description="Polar residues" evidence="2">
    <location>
        <begin position="984"/>
        <end position="995"/>
    </location>
</feature>
<gene>
    <name evidence="4" type="ORF">INT43_005729</name>
</gene>
<feature type="region of interest" description="Disordered" evidence="2">
    <location>
        <begin position="51"/>
        <end position="104"/>
    </location>
</feature>
<evidence type="ECO:0000256" key="1">
    <source>
        <dbReference type="SAM" id="Coils"/>
    </source>
</evidence>
<feature type="compositionally biased region" description="Low complexity" evidence="2">
    <location>
        <begin position="124"/>
        <end position="133"/>
    </location>
</feature>
<dbReference type="Pfam" id="PF15456">
    <property type="entry name" value="Uds1"/>
    <property type="match status" value="1"/>
</dbReference>
<name>A0A8H7PLS0_MORIS</name>
<reference evidence="4" key="1">
    <citation type="submission" date="2020-12" db="EMBL/GenBank/DDBJ databases">
        <title>Metabolic potential, ecology and presence of endohyphal bacteria is reflected in genomic diversity of Mucoromycotina.</title>
        <authorList>
            <person name="Muszewska A."/>
            <person name="Okrasinska A."/>
            <person name="Steczkiewicz K."/>
            <person name="Drgas O."/>
            <person name="Orlowska M."/>
            <person name="Perlinska-Lenart U."/>
            <person name="Aleksandrzak-Piekarczyk T."/>
            <person name="Szatraj K."/>
            <person name="Zielenkiewicz U."/>
            <person name="Pilsyk S."/>
            <person name="Malc E."/>
            <person name="Mieczkowski P."/>
            <person name="Kruszewska J.S."/>
            <person name="Biernat P."/>
            <person name="Pawlowska J."/>
        </authorList>
    </citation>
    <scope>NUCLEOTIDE SEQUENCE</scope>
    <source>
        <strain evidence="4">WA0000067209</strain>
    </source>
</reference>
<dbReference type="EMBL" id="JAEPQZ010000010">
    <property type="protein sequence ID" value="KAG2176489.1"/>
    <property type="molecule type" value="Genomic_DNA"/>
</dbReference>
<feature type="coiled-coil region" evidence="1">
    <location>
        <begin position="856"/>
        <end position="897"/>
    </location>
</feature>
<evidence type="ECO:0000313" key="4">
    <source>
        <dbReference type="EMBL" id="KAG2176489.1"/>
    </source>
</evidence>
<feature type="region of interest" description="Disordered" evidence="2">
    <location>
        <begin position="733"/>
        <end position="759"/>
    </location>
</feature>
<dbReference type="AlphaFoldDB" id="A0A8H7PLS0"/>
<feature type="region of interest" description="Disordered" evidence="2">
    <location>
        <begin position="117"/>
        <end position="241"/>
    </location>
</feature>
<feature type="compositionally biased region" description="Polar residues" evidence="2">
    <location>
        <begin position="297"/>
        <end position="323"/>
    </location>
</feature>
<dbReference type="InterPro" id="IPR029191">
    <property type="entry name" value="Uds1"/>
</dbReference>
<feature type="compositionally biased region" description="Polar residues" evidence="2">
    <location>
        <begin position="134"/>
        <end position="162"/>
    </location>
</feature>
<feature type="region of interest" description="Disordered" evidence="2">
    <location>
        <begin position="496"/>
        <end position="527"/>
    </location>
</feature>
<feature type="compositionally biased region" description="Basic and acidic residues" evidence="2">
    <location>
        <begin position="173"/>
        <end position="184"/>
    </location>
</feature>
<keyword evidence="1" id="KW-0175">Coiled coil</keyword>
<accession>A0A8H7PLS0</accession>
<feature type="compositionally biased region" description="Acidic residues" evidence="2">
    <location>
        <begin position="924"/>
        <end position="934"/>
    </location>
</feature>
<dbReference type="Proteomes" id="UP000654370">
    <property type="component" value="Unassembled WGS sequence"/>
</dbReference>
<feature type="compositionally biased region" description="Polar residues" evidence="2">
    <location>
        <begin position="734"/>
        <end position="747"/>
    </location>
</feature>
<evidence type="ECO:0000313" key="5">
    <source>
        <dbReference type="Proteomes" id="UP000654370"/>
    </source>
</evidence>
<comment type="caution">
    <text evidence="4">The sequence shown here is derived from an EMBL/GenBank/DDBJ whole genome shotgun (WGS) entry which is preliminary data.</text>
</comment>
<feature type="region of interest" description="Disordered" evidence="2">
    <location>
        <begin position="923"/>
        <end position="1002"/>
    </location>
</feature>
<keyword evidence="5" id="KW-1185">Reference proteome</keyword>
<feature type="compositionally biased region" description="Polar residues" evidence="2">
    <location>
        <begin position="496"/>
        <end position="512"/>
    </location>
</feature>
<feature type="compositionally biased region" description="Polar residues" evidence="2">
    <location>
        <begin position="85"/>
        <end position="104"/>
    </location>
</feature>
<organism evidence="4 5">
    <name type="scientific">Mortierella isabellina</name>
    <name type="common">Filamentous fungus</name>
    <name type="synonym">Umbelopsis isabellina</name>
    <dbReference type="NCBI Taxonomy" id="91625"/>
    <lineage>
        <taxon>Eukaryota</taxon>
        <taxon>Fungi</taxon>
        <taxon>Fungi incertae sedis</taxon>
        <taxon>Mucoromycota</taxon>
        <taxon>Mucoromycotina</taxon>
        <taxon>Umbelopsidomycetes</taxon>
        <taxon>Umbelopsidales</taxon>
        <taxon>Umbelopsidaceae</taxon>
        <taxon>Umbelopsis</taxon>
    </lineage>
</organism>
<evidence type="ECO:0000256" key="2">
    <source>
        <dbReference type="SAM" id="MobiDB-lite"/>
    </source>
</evidence>
<feature type="compositionally biased region" description="Polar residues" evidence="2">
    <location>
        <begin position="56"/>
        <end position="68"/>
    </location>
</feature>
<feature type="compositionally biased region" description="Pro residues" evidence="2">
    <location>
        <begin position="223"/>
        <end position="239"/>
    </location>
</feature>
<feature type="compositionally biased region" description="Basic and acidic residues" evidence="2">
    <location>
        <begin position="514"/>
        <end position="527"/>
    </location>
</feature>
<feature type="compositionally biased region" description="Basic and acidic residues" evidence="2">
    <location>
        <begin position="974"/>
        <end position="983"/>
    </location>
</feature>
<dbReference type="OrthoDB" id="5569911at2759"/>
<protein>
    <recommendedName>
        <fullName evidence="3">Up-regulated during septation protein 1 domain-containing protein</fullName>
    </recommendedName>
</protein>
<evidence type="ECO:0000259" key="3">
    <source>
        <dbReference type="Pfam" id="PF15456"/>
    </source>
</evidence>
<feature type="domain" description="Up-regulated during septation protein 1" evidence="3">
    <location>
        <begin position="431"/>
        <end position="562"/>
    </location>
</feature>